<name>A0A383C7A2_9ZZZZ</name>
<dbReference type="Gene3D" id="3.40.50.720">
    <property type="entry name" value="NAD(P)-binding Rossmann-like Domain"/>
    <property type="match status" value="1"/>
</dbReference>
<feature type="non-terminal residue" evidence="1">
    <location>
        <position position="1"/>
    </location>
</feature>
<evidence type="ECO:0008006" key="2">
    <source>
        <dbReference type="Google" id="ProtNLM"/>
    </source>
</evidence>
<organism evidence="1">
    <name type="scientific">marine metagenome</name>
    <dbReference type="NCBI Taxonomy" id="408172"/>
    <lineage>
        <taxon>unclassified sequences</taxon>
        <taxon>metagenomes</taxon>
        <taxon>ecological metagenomes</taxon>
    </lineage>
</organism>
<dbReference type="EMBL" id="UINC01206587">
    <property type="protein sequence ID" value="SVE28277.1"/>
    <property type="molecule type" value="Genomic_DNA"/>
</dbReference>
<gene>
    <name evidence="1" type="ORF">METZ01_LOCUS481131</name>
</gene>
<accession>A0A383C7A2</accession>
<dbReference type="AlphaFoldDB" id="A0A383C7A2"/>
<reference evidence="1" key="1">
    <citation type="submission" date="2018-05" db="EMBL/GenBank/DDBJ databases">
        <authorList>
            <person name="Lanie J.A."/>
            <person name="Ng W.-L."/>
            <person name="Kazmierczak K.M."/>
            <person name="Andrzejewski T.M."/>
            <person name="Davidsen T.M."/>
            <person name="Wayne K.J."/>
            <person name="Tettelin H."/>
            <person name="Glass J.I."/>
            <person name="Rusch D."/>
            <person name="Podicherti R."/>
            <person name="Tsui H.-C.T."/>
            <person name="Winkler M.E."/>
        </authorList>
    </citation>
    <scope>NUCLEOTIDE SEQUENCE</scope>
</reference>
<protein>
    <recommendedName>
        <fullName evidence="2">NAD(P)-binding domain-containing protein</fullName>
    </recommendedName>
</protein>
<proteinExistence type="predicted"/>
<dbReference type="Gene3D" id="3.90.25.10">
    <property type="entry name" value="UDP-galactose 4-epimerase, domain 1"/>
    <property type="match status" value="1"/>
</dbReference>
<evidence type="ECO:0000313" key="1">
    <source>
        <dbReference type="EMBL" id="SVE28277.1"/>
    </source>
</evidence>
<sequence length="73" mass="7936">ITNLNNTELNGVIDVGTGKGIKINELAKIANVDAPLQDGDPCEAKENVANIESLLAIGWKPKYNIEDYIKEIL</sequence>